<proteinExistence type="predicted"/>
<keyword evidence="3" id="KW-1185">Reference proteome</keyword>
<evidence type="ECO:0000313" key="3">
    <source>
        <dbReference type="Proteomes" id="UP001152523"/>
    </source>
</evidence>
<dbReference type="AlphaFoldDB" id="A0AAV0FFD2"/>
<protein>
    <submittedName>
        <fullName evidence="2">Uncharacterized protein</fullName>
    </submittedName>
</protein>
<sequence>MIYRKPSKAKGLEAKARGRTSFMPEAEDLKKTIKGKGLGDEHLSPRMPRARGRSSIVQWPRPGDEHPPPQKPRIYRKPSKAKGLEAKAQGRTSFTPEAEGRETSFSTLEAEGFETRNTS</sequence>
<accession>A0AAV0FFD2</accession>
<comment type="caution">
    <text evidence="2">The sequence shown here is derived from an EMBL/GenBank/DDBJ whole genome shotgun (WGS) entry which is preliminary data.</text>
</comment>
<dbReference type="EMBL" id="CAMAPF010000981">
    <property type="protein sequence ID" value="CAH9134304.1"/>
    <property type="molecule type" value="Genomic_DNA"/>
</dbReference>
<gene>
    <name evidence="2" type="ORF">CEPIT_LOCUS33614</name>
</gene>
<feature type="region of interest" description="Disordered" evidence="1">
    <location>
        <begin position="1"/>
        <end position="119"/>
    </location>
</feature>
<evidence type="ECO:0000256" key="1">
    <source>
        <dbReference type="SAM" id="MobiDB-lite"/>
    </source>
</evidence>
<evidence type="ECO:0000313" key="2">
    <source>
        <dbReference type="EMBL" id="CAH9134304.1"/>
    </source>
</evidence>
<dbReference type="Proteomes" id="UP001152523">
    <property type="component" value="Unassembled WGS sequence"/>
</dbReference>
<feature type="compositionally biased region" description="Basic and acidic residues" evidence="1">
    <location>
        <begin position="27"/>
        <end position="44"/>
    </location>
</feature>
<organism evidence="2 3">
    <name type="scientific">Cuscuta epithymum</name>
    <dbReference type="NCBI Taxonomy" id="186058"/>
    <lineage>
        <taxon>Eukaryota</taxon>
        <taxon>Viridiplantae</taxon>
        <taxon>Streptophyta</taxon>
        <taxon>Embryophyta</taxon>
        <taxon>Tracheophyta</taxon>
        <taxon>Spermatophyta</taxon>
        <taxon>Magnoliopsida</taxon>
        <taxon>eudicotyledons</taxon>
        <taxon>Gunneridae</taxon>
        <taxon>Pentapetalae</taxon>
        <taxon>asterids</taxon>
        <taxon>lamiids</taxon>
        <taxon>Solanales</taxon>
        <taxon>Convolvulaceae</taxon>
        <taxon>Cuscuteae</taxon>
        <taxon>Cuscuta</taxon>
        <taxon>Cuscuta subgen. Cuscuta</taxon>
    </lineage>
</organism>
<name>A0AAV0FFD2_9ASTE</name>
<reference evidence="2" key="1">
    <citation type="submission" date="2022-07" db="EMBL/GenBank/DDBJ databases">
        <authorList>
            <person name="Macas J."/>
            <person name="Novak P."/>
            <person name="Neumann P."/>
        </authorList>
    </citation>
    <scope>NUCLEOTIDE SEQUENCE</scope>
</reference>